<evidence type="ECO:0000256" key="2">
    <source>
        <dbReference type="ARBA" id="ARBA00004173"/>
    </source>
</evidence>
<dbReference type="CDD" id="cd01115">
    <property type="entry name" value="SLC13_permease"/>
    <property type="match status" value="1"/>
</dbReference>
<feature type="region of interest" description="Disordered" evidence="13">
    <location>
        <begin position="644"/>
        <end position="716"/>
    </location>
</feature>
<evidence type="ECO:0000256" key="7">
    <source>
        <dbReference type="ARBA" id="ARBA00022989"/>
    </source>
</evidence>
<dbReference type="Pfam" id="PF00177">
    <property type="entry name" value="Ribosomal_S7"/>
    <property type="match status" value="1"/>
</dbReference>
<evidence type="ECO:0000256" key="14">
    <source>
        <dbReference type="SAM" id="Phobius"/>
    </source>
</evidence>
<feature type="region of interest" description="Disordered" evidence="13">
    <location>
        <begin position="445"/>
        <end position="494"/>
    </location>
</feature>
<feature type="transmembrane region" description="Helical" evidence="14">
    <location>
        <begin position="1205"/>
        <end position="1227"/>
    </location>
</feature>
<evidence type="ECO:0000256" key="12">
    <source>
        <dbReference type="ARBA" id="ARBA00039306"/>
    </source>
</evidence>
<feature type="transmembrane region" description="Helical" evidence="14">
    <location>
        <begin position="1233"/>
        <end position="1253"/>
    </location>
</feature>
<evidence type="ECO:0000256" key="1">
    <source>
        <dbReference type="ARBA" id="ARBA00004141"/>
    </source>
</evidence>
<dbReference type="CDD" id="cd14868">
    <property type="entry name" value="uS7_Mitochondria_Fungi"/>
    <property type="match status" value="1"/>
</dbReference>
<dbReference type="PROSITE" id="PS51382">
    <property type="entry name" value="SPX"/>
    <property type="match status" value="1"/>
</dbReference>
<keyword evidence="7 14" id="KW-1133">Transmembrane helix</keyword>
<evidence type="ECO:0000313" key="16">
    <source>
        <dbReference type="EMBL" id="PYI04985.1"/>
    </source>
</evidence>
<dbReference type="FunFam" id="1.10.455.10:FF:000006">
    <property type="entry name" value="37S ribosomal protein S7, mitochondrial"/>
    <property type="match status" value="1"/>
</dbReference>
<evidence type="ECO:0000256" key="13">
    <source>
        <dbReference type="SAM" id="MobiDB-lite"/>
    </source>
</evidence>
<keyword evidence="9 14" id="KW-0472">Membrane</keyword>
<evidence type="ECO:0000256" key="3">
    <source>
        <dbReference type="ARBA" id="ARBA00007151"/>
    </source>
</evidence>
<sequence>MPPRLNLFTARAVPVLRQACPSSANNSAASRRSFATILNANRPCAASTGHGLRSGLSASVRVQRRCNSSGSDGKDRAKGPTEDPLPHVSEEAAEVSKIMDKKCDGTPASPELEQGTPVSEILQRDKEAQKHAPKVMQDQMNRPSGTRSFSTSARRLEPGVEGKKFDDASAAVVANMISDVNQQAAELHPGLKFEAPASIPRTENFRKRYETIVEQFTKLLMKDGKLSKAQKNMAFILDHLRTAPPPQYNAKRRLLPGPPGPQLPLNPVLYLGLIVDSVAPLLKLRQQKGIVGGGVSVQVPAPLALRQRRRTAIKWIIDASEKRKDSMYAQRVANELFAVAEGRSGVWDKREQVHKLGVAGRSNLGLVVRRKHLLYTTTTRLALAARLENVEPPSLSLPRSSLPSFLSDTVSSNAGGRTWARIASARGAFTDDNDVTPRGQTIELVDYPDSPATTSPPSHAPDPQTTAHTQLTDRPSGVRPQHRTDDREGGIQPTLRKNPVRIKYWIEALRRHSHRHDTSSPDNKMKFSHSLQFNAVPDWSAYYLAYSNLKKLIYSLEQEVHRSTGQEHVDVESAPLLDGGNLNTDAIFRRALDAELEKICSFYQAKEAEILAEVEDVVKDAEEYAHRADSINVDPMSENMIKARTTSSHSRQRPGSIFRHGHERRQSTFSETLADDDDDDADSDDEPASLSNQNRTRSHGAESSNPDGSRTDDMRDSGLWAADSRILGYSGPSANRGGVQDEQFSDPTVVDLYNSGLSLKKRAVAAYVSVCGLKSYIQLNKTGFSKALKKYDKILDRNLRREYVNSTVSGAYPFTDSTMDLVDDNINKVEEVYANVVTTGNLPMAKRELRLHLREHVVWERNTVWREMIGIERKAQAANVGIRRTLLGGDEDPSRARRQGDEQEAMPKVLRTPFGAIQIPQWLCSLSFGTLVFILLIFCILLYAPIMEKPEQQNCLAMLVFVSLLWATEVIPLFVTSLLIPFLVVMLRIMLSEDKPHERLGAKEATSAAFSAMWTPVIMLLLGGFTIAAALSKYDIARRMAMFVLSKAGSNPNILLLTNMFVSMFLSMWISNVASPVLCYSIIQPLLRNLAPDSSFAKSLVLGIALAANVGGAASPIASPQNIIALQNMYPSLSWGTWFFISLPVCILSILLIWMLLVVTFKPGRETTVAIRPLKDKFTGVQWFISIVTLSTIALWCGSHQLEHIFGDMGVIAIIPMVLFFGTGILNKEDFNNFLWTIIILAAGGLCLGKAVTSSGLLHTLAGGIRMRVEHLSLYGVLLVFTSLILVVATFISHTVAALIMLPLVRQVGLSMSDPHPNLLVMASALMCSVAMALPTSGFPNMTAIMTEVPQTGQRYLQVRHFFTRGIPASLMSYVVIVTVGYGLMYIAGL</sequence>
<feature type="transmembrane region" description="Helical" evidence="14">
    <location>
        <begin position="1181"/>
        <end position="1198"/>
    </location>
</feature>
<feature type="compositionally biased region" description="Polar residues" evidence="13">
    <location>
        <begin position="689"/>
        <end position="708"/>
    </location>
</feature>
<feature type="transmembrane region" description="Helical" evidence="14">
    <location>
        <begin position="919"/>
        <end position="944"/>
    </location>
</feature>
<dbReference type="VEuPathDB" id="FungiDB:BO78DRAFT_462218"/>
<feature type="compositionally biased region" description="Acidic residues" evidence="13">
    <location>
        <begin position="673"/>
        <end position="687"/>
    </location>
</feature>
<comment type="subcellular location">
    <subcellularLocation>
        <location evidence="1">Membrane</location>
        <topology evidence="1">Multi-pass membrane protein</topology>
    </subcellularLocation>
    <subcellularLocation>
        <location evidence="2">Mitochondrion</location>
    </subcellularLocation>
</comment>
<feature type="transmembrane region" description="Helical" evidence="14">
    <location>
        <begin position="1095"/>
        <end position="1117"/>
    </location>
</feature>
<protein>
    <recommendedName>
        <fullName evidence="12">Small ribosomal subunit protein uS7m</fullName>
    </recommendedName>
</protein>
<feature type="transmembrane region" description="Helical" evidence="14">
    <location>
        <begin position="1274"/>
        <end position="1300"/>
    </location>
</feature>
<evidence type="ECO:0000259" key="15">
    <source>
        <dbReference type="PROSITE" id="PS51382"/>
    </source>
</evidence>
<dbReference type="InterPro" id="IPR023798">
    <property type="entry name" value="Ribosomal_uS7_dom"/>
</dbReference>
<dbReference type="GO" id="GO:0006797">
    <property type="term" value="P:polyphosphate metabolic process"/>
    <property type="evidence" value="ECO:0007669"/>
    <property type="project" value="TreeGrafter"/>
</dbReference>
<dbReference type="PANTHER" id="PTHR10283:SF92">
    <property type="entry name" value="LOW-AFFINITY PHOSPHATE TRANSPORTER PHO91"/>
    <property type="match status" value="1"/>
</dbReference>
<feature type="transmembrane region" description="Helical" evidence="14">
    <location>
        <begin position="956"/>
        <end position="989"/>
    </location>
</feature>
<dbReference type="CDD" id="cd14478">
    <property type="entry name" value="SPX_PHO87_PHO90_like"/>
    <property type="match status" value="1"/>
</dbReference>
<dbReference type="PANTHER" id="PTHR10283">
    <property type="entry name" value="SOLUTE CARRIER FAMILY 13 MEMBER"/>
    <property type="match status" value="1"/>
</dbReference>
<dbReference type="GO" id="GO:0005739">
    <property type="term" value="C:mitochondrion"/>
    <property type="evidence" value="ECO:0007669"/>
    <property type="project" value="UniProtKB-SubCell"/>
</dbReference>
<dbReference type="STRING" id="1448318.A0A319EA80"/>
<dbReference type="GO" id="GO:0006817">
    <property type="term" value="P:phosphate ion transport"/>
    <property type="evidence" value="ECO:0007669"/>
    <property type="project" value="TreeGrafter"/>
</dbReference>
<dbReference type="InterPro" id="IPR004680">
    <property type="entry name" value="Cit_transptr-like_dom"/>
</dbReference>
<feature type="transmembrane region" description="Helical" evidence="14">
    <location>
        <begin position="1138"/>
        <end position="1161"/>
    </location>
</feature>
<comment type="similarity">
    <text evidence="3">Belongs to the universal ribosomal protein uS7 family.</text>
</comment>
<evidence type="ECO:0000256" key="8">
    <source>
        <dbReference type="ARBA" id="ARBA00023128"/>
    </source>
</evidence>
<evidence type="ECO:0000256" key="5">
    <source>
        <dbReference type="ARBA" id="ARBA00022692"/>
    </source>
</evidence>
<feature type="region of interest" description="Disordered" evidence="13">
    <location>
        <begin position="133"/>
        <end position="161"/>
    </location>
</feature>
<evidence type="ECO:0000256" key="9">
    <source>
        <dbReference type="ARBA" id="ARBA00023136"/>
    </source>
</evidence>
<feature type="domain" description="SPX" evidence="15">
    <location>
        <begin position="525"/>
        <end position="805"/>
    </location>
</feature>
<dbReference type="InterPro" id="IPR004331">
    <property type="entry name" value="SPX_dom"/>
</dbReference>
<keyword evidence="8" id="KW-0496">Mitochondrion</keyword>
<accession>A0A319EA80</accession>
<evidence type="ECO:0000256" key="10">
    <source>
        <dbReference type="ARBA" id="ARBA00023274"/>
    </source>
</evidence>
<feature type="compositionally biased region" description="Polar residues" evidence="13">
    <location>
        <begin position="138"/>
        <end position="153"/>
    </location>
</feature>
<proteinExistence type="inferred from homology"/>
<gene>
    <name evidence="16" type="ORF">BO78DRAFT_462218</name>
</gene>
<dbReference type="InterPro" id="IPR047988">
    <property type="entry name" value="Ribosomal_uS7m_fungi"/>
</dbReference>
<keyword evidence="17" id="KW-1185">Reference proteome</keyword>
<evidence type="ECO:0000313" key="17">
    <source>
        <dbReference type="Proteomes" id="UP000248423"/>
    </source>
</evidence>
<dbReference type="InterPro" id="IPR036823">
    <property type="entry name" value="Ribosomal_uS7_dom_sf"/>
</dbReference>
<dbReference type="GO" id="GO:0005886">
    <property type="term" value="C:plasma membrane"/>
    <property type="evidence" value="ECO:0007669"/>
    <property type="project" value="TreeGrafter"/>
</dbReference>
<keyword evidence="6" id="KW-0689">Ribosomal protein</keyword>
<comment type="function">
    <text evidence="11">Component of the mitochondrial ribosome (mitoribosome), a dedicated translation machinery responsible for the synthesis of mitochondrial genome-encoded proteins, including at least some of the essential transmembrane subunits of the mitochondrial respiratory chain. The mitoribosomes are attached to the mitochondrial inner membrane and translation products are cotranslationally integrated into the membrane.</text>
</comment>
<dbReference type="GO" id="GO:0005840">
    <property type="term" value="C:ribosome"/>
    <property type="evidence" value="ECO:0007669"/>
    <property type="project" value="UniProtKB-KW"/>
</dbReference>
<evidence type="ECO:0000256" key="11">
    <source>
        <dbReference type="ARBA" id="ARBA00037226"/>
    </source>
</evidence>
<dbReference type="Gene3D" id="1.10.455.10">
    <property type="entry name" value="Ribosomal protein S7 domain"/>
    <property type="match status" value="1"/>
</dbReference>
<evidence type="ECO:0000256" key="4">
    <source>
        <dbReference type="ARBA" id="ARBA00022448"/>
    </source>
</evidence>
<evidence type="ECO:0000256" key="6">
    <source>
        <dbReference type="ARBA" id="ARBA00022980"/>
    </source>
</evidence>
<feature type="compositionally biased region" description="Basic and acidic residues" evidence="13">
    <location>
        <begin position="72"/>
        <end position="90"/>
    </location>
</feature>
<keyword evidence="4" id="KW-0813">Transport</keyword>
<organism evidence="16 17">
    <name type="scientific">Aspergillus sclerotiicarbonarius (strain CBS 121057 / IBT 28362)</name>
    <dbReference type="NCBI Taxonomy" id="1448318"/>
    <lineage>
        <taxon>Eukaryota</taxon>
        <taxon>Fungi</taxon>
        <taxon>Dikarya</taxon>
        <taxon>Ascomycota</taxon>
        <taxon>Pezizomycotina</taxon>
        <taxon>Eurotiomycetes</taxon>
        <taxon>Eurotiomycetidae</taxon>
        <taxon>Eurotiales</taxon>
        <taxon>Aspergillaceae</taxon>
        <taxon>Aspergillus</taxon>
        <taxon>Aspergillus subgen. Circumdati</taxon>
    </lineage>
</organism>
<keyword evidence="10" id="KW-0687">Ribonucleoprotein</keyword>
<feature type="transmembrane region" description="Helical" evidence="14">
    <location>
        <begin position="1366"/>
        <end position="1388"/>
    </location>
</feature>
<dbReference type="GO" id="GO:0005315">
    <property type="term" value="F:phosphate transmembrane transporter activity"/>
    <property type="evidence" value="ECO:0007669"/>
    <property type="project" value="TreeGrafter"/>
</dbReference>
<feature type="region of interest" description="Disordered" evidence="13">
    <location>
        <begin position="45"/>
        <end position="92"/>
    </location>
</feature>
<dbReference type="Proteomes" id="UP000248423">
    <property type="component" value="Unassembled WGS sequence"/>
</dbReference>
<dbReference type="SUPFAM" id="SSF47973">
    <property type="entry name" value="Ribosomal protein S7"/>
    <property type="match status" value="1"/>
</dbReference>
<dbReference type="Pfam" id="PF03600">
    <property type="entry name" value="CitMHS"/>
    <property type="match status" value="1"/>
</dbReference>
<feature type="transmembrane region" description="Helical" evidence="14">
    <location>
        <begin position="1053"/>
        <end position="1083"/>
    </location>
</feature>
<name>A0A319EA80_ASPSB</name>
<dbReference type="OrthoDB" id="10260443at2759"/>
<dbReference type="GO" id="GO:1990904">
    <property type="term" value="C:ribonucleoprotein complex"/>
    <property type="evidence" value="ECO:0007669"/>
    <property type="project" value="UniProtKB-KW"/>
</dbReference>
<feature type="compositionally biased region" description="Polar residues" evidence="13">
    <location>
        <begin position="464"/>
        <end position="473"/>
    </location>
</feature>
<feature type="transmembrane region" description="Helical" evidence="14">
    <location>
        <begin position="1320"/>
        <end position="1345"/>
    </location>
</feature>
<feature type="compositionally biased region" description="Low complexity" evidence="13">
    <location>
        <begin position="448"/>
        <end position="463"/>
    </location>
</feature>
<feature type="transmembrane region" description="Helical" evidence="14">
    <location>
        <begin position="1009"/>
        <end position="1032"/>
    </location>
</feature>
<dbReference type="Pfam" id="PF03105">
    <property type="entry name" value="SPX"/>
    <property type="match status" value="2"/>
</dbReference>
<dbReference type="EMBL" id="KZ826362">
    <property type="protein sequence ID" value="PYI04985.1"/>
    <property type="molecule type" value="Genomic_DNA"/>
</dbReference>
<reference evidence="16 17" key="1">
    <citation type="submission" date="2018-02" db="EMBL/GenBank/DDBJ databases">
        <title>The genomes of Aspergillus section Nigri reveals drivers in fungal speciation.</title>
        <authorList>
            <consortium name="DOE Joint Genome Institute"/>
            <person name="Vesth T.C."/>
            <person name="Nybo J."/>
            <person name="Theobald S."/>
            <person name="Brandl J."/>
            <person name="Frisvad J.C."/>
            <person name="Nielsen K.F."/>
            <person name="Lyhne E.K."/>
            <person name="Kogle M.E."/>
            <person name="Kuo A."/>
            <person name="Riley R."/>
            <person name="Clum A."/>
            <person name="Nolan M."/>
            <person name="Lipzen A."/>
            <person name="Salamov A."/>
            <person name="Henrissat B."/>
            <person name="Wiebenga A."/>
            <person name="De vries R.P."/>
            <person name="Grigoriev I.V."/>
            <person name="Mortensen U.H."/>
            <person name="Andersen M.R."/>
            <person name="Baker S.E."/>
        </authorList>
    </citation>
    <scope>NUCLEOTIDE SEQUENCE [LARGE SCALE GENOMIC DNA]</scope>
    <source>
        <strain evidence="16 17">CBS 121057</strain>
    </source>
</reference>
<keyword evidence="5 14" id="KW-0812">Transmembrane</keyword>